<protein>
    <recommendedName>
        <fullName evidence="3">Phage gp6-like head-tail connector protein</fullName>
    </recommendedName>
</protein>
<evidence type="ECO:0008006" key="3">
    <source>
        <dbReference type="Google" id="ProtNLM"/>
    </source>
</evidence>
<accession>A0ABS6TSY8</accession>
<comment type="caution">
    <text evidence="1">The sequence shown here is derived from an EMBL/GenBank/DDBJ whole genome shotgun (WGS) entry which is preliminary data.</text>
</comment>
<evidence type="ECO:0000313" key="2">
    <source>
        <dbReference type="Proteomes" id="UP000735541"/>
    </source>
</evidence>
<reference evidence="1 2" key="1">
    <citation type="submission" date="2021-07" db="EMBL/GenBank/DDBJ databases">
        <title>Sequencing Streptomyces halstedii LGO-A4 genome an citrus endophytic actinomycete.</title>
        <authorList>
            <person name="Samborskyy M."/>
            <person name="Scott N."/>
            <person name="Deglau R."/>
            <person name="Dickens S."/>
            <person name="Oliveira L.G."/>
        </authorList>
    </citation>
    <scope>NUCLEOTIDE SEQUENCE [LARGE SCALE GENOMIC DNA]</scope>
    <source>
        <strain evidence="1 2">LGO-A4</strain>
    </source>
</reference>
<dbReference type="EMBL" id="JAHUVW010000001">
    <property type="protein sequence ID" value="MBV7671377.1"/>
    <property type="molecule type" value="Genomic_DNA"/>
</dbReference>
<dbReference type="RefSeq" id="WP_228869953.1">
    <property type="nucleotide sequence ID" value="NZ_JAHUVW010000001.1"/>
</dbReference>
<sequence length="197" mass="20484">MALAPLATVDDLVALGLVLTEDEEPIAENYLAVASAAVREAAGTPISETSSTVSLEGEADQRLRLPGPPIQSVDAVAIDGVAATDWRLRSDRLWRFGGWTTASGPSEVTVTYTHGLPEVPADIVDLVGRLVAGALASYRADDGGASLGTQVVTSERIGDYAVTYGGDGLATDMELPAYLRERLAARFGGGAGLVRSR</sequence>
<gene>
    <name evidence="1" type="ORF">STHAL_18165</name>
</gene>
<dbReference type="Proteomes" id="UP000735541">
    <property type="component" value="Unassembled WGS sequence"/>
</dbReference>
<evidence type="ECO:0000313" key="1">
    <source>
        <dbReference type="EMBL" id="MBV7671377.1"/>
    </source>
</evidence>
<name>A0ABS6TSY8_STRHA</name>
<keyword evidence="2" id="KW-1185">Reference proteome</keyword>
<organism evidence="1 2">
    <name type="scientific">Streptomyces halstedii</name>
    <dbReference type="NCBI Taxonomy" id="1944"/>
    <lineage>
        <taxon>Bacteria</taxon>
        <taxon>Bacillati</taxon>
        <taxon>Actinomycetota</taxon>
        <taxon>Actinomycetes</taxon>
        <taxon>Kitasatosporales</taxon>
        <taxon>Streptomycetaceae</taxon>
        <taxon>Streptomyces</taxon>
    </lineage>
</organism>
<proteinExistence type="predicted"/>